<dbReference type="Proteomes" id="UP000008917">
    <property type="component" value="Chromosome"/>
</dbReference>
<proteinExistence type="predicted"/>
<evidence type="ECO:0000313" key="8">
    <source>
        <dbReference type="Proteomes" id="UP000008917"/>
    </source>
</evidence>
<feature type="transmembrane region" description="Helical" evidence="6">
    <location>
        <begin position="110"/>
        <end position="133"/>
    </location>
</feature>
<reference evidence="8" key="1">
    <citation type="submission" date="2010-12" db="EMBL/GenBank/DDBJ databases">
        <title>Complete sequence of Variovorax paradoxus EPS.</title>
        <authorList>
            <consortium name="US DOE Joint Genome Institute"/>
            <person name="Lucas S."/>
            <person name="Copeland A."/>
            <person name="Lapidus A."/>
            <person name="Cheng J.-F."/>
            <person name="Goodwin L."/>
            <person name="Pitluck S."/>
            <person name="Teshima H."/>
            <person name="Detter J.C."/>
            <person name="Han C."/>
            <person name="Tapia R."/>
            <person name="Land M."/>
            <person name="Hauser L."/>
            <person name="Kyrpides N."/>
            <person name="Ivanova N."/>
            <person name="Ovchinnikova G."/>
            <person name="Orwin P."/>
            <person name="Han J.-I.G."/>
            <person name="Woyke T."/>
        </authorList>
    </citation>
    <scope>NUCLEOTIDE SEQUENCE [LARGE SCALE GENOMIC DNA]</scope>
    <source>
        <strain evidence="8">EPS</strain>
    </source>
</reference>
<keyword evidence="2" id="KW-1003">Cell membrane</keyword>
<dbReference type="RefSeq" id="WP_013539265.1">
    <property type="nucleotide sequence ID" value="NC_014931.1"/>
</dbReference>
<dbReference type="EMBL" id="CP002417">
    <property type="protein sequence ID" value="ADU35020.1"/>
    <property type="molecule type" value="Genomic_DNA"/>
</dbReference>
<keyword evidence="5 6" id="KW-0472">Membrane</keyword>
<protein>
    <submittedName>
        <fullName evidence="7">Inner-membrane translocator</fullName>
    </submittedName>
</protein>
<dbReference type="CDD" id="cd06579">
    <property type="entry name" value="TM_PBP1_transp_AraH_like"/>
    <property type="match status" value="1"/>
</dbReference>
<dbReference type="OrthoDB" id="5422926at2"/>
<dbReference type="GO" id="GO:0005886">
    <property type="term" value="C:plasma membrane"/>
    <property type="evidence" value="ECO:0007669"/>
    <property type="project" value="UniProtKB-SubCell"/>
</dbReference>
<feature type="transmembrane region" description="Helical" evidence="6">
    <location>
        <begin position="30"/>
        <end position="48"/>
    </location>
</feature>
<accession>E6V8N7</accession>
<evidence type="ECO:0000256" key="1">
    <source>
        <dbReference type="ARBA" id="ARBA00004651"/>
    </source>
</evidence>
<evidence type="ECO:0000256" key="2">
    <source>
        <dbReference type="ARBA" id="ARBA00022475"/>
    </source>
</evidence>
<evidence type="ECO:0000256" key="4">
    <source>
        <dbReference type="ARBA" id="ARBA00022989"/>
    </source>
</evidence>
<feature type="transmembrane region" description="Helical" evidence="6">
    <location>
        <begin position="140"/>
        <end position="159"/>
    </location>
</feature>
<dbReference type="AlphaFoldDB" id="E6V8N7"/>
<keyword evidence="4 6" id="KW-1133">Transmembrane helix</keyword>
<dbReference type="InterPro" id="IPR001851">
    <property type="entry name" value="ABC_transp_permease"/>
</dbReference>
<dbReference type="KEGG" id="vpe:Varpa_0802"/>
<dbReference type="eggNOG" id="COG1172">
    <property type="taxonomic scope" value="Bacteria"/>
</dbReference>
<feature type="transmembrane region" description="Helical" evidence="6">
    <location>
        <begin position="230"/>
        <end position="250"/>
    </location>
</feature>
<feature type="transmembrane region" description="Helical" evidence="6">
    <location>
        <begin position="287"/>
        <end position="304"/>
    </location>
</feature>
<evidence type="ECO:0000256" key="5">
    <source>
        <dbReference type="ARBA" id="ARBA00023136"/>
    </source>
</evidence>
<evidence type="ECO:0000313" key="7">
    <source>
        <dbReference type="EMBL" id="ADU35020.1"/>
    </source>
</evidence>
<comment type="subcellular location">
    <subcellularLocation>
        <location evidence="1">Cell membrane</location>
        <topology evidence="1">Multi-pass membrane protein</topology>
    </subcellularLocation>
</comment>
<feature type="transmembrane region" description="Helical" evidence="6">
    <location>
        <begin position="60"/>
        <end position="80"/>
    </location>
</feature>
<sequence length="332" mass="33496">MSAADERITAPATTTAAAPRWKRLAGNRPWLGSCVAAVLAWAATVWSGHGQGSGDLLTAALAFSAFTVLVSLGQMLVISVGPGNADLSIPSTIALSGAAAMIVMEGSNAMLVPGLLAATAVGVGVGLFNFGLIRLLRIPPIIATLAASLIVMSVAINVGRGLKVKPPALFSDLMAQRVLGIPLVAVGALVVTVLVALMLERTVLGRSIAAVGQNRRAAQLAGLKVERTRLMAYVICAGLAGLTGALIAGFSGGNSLDQGQEYLLMTIAVVVIGGTAVAGGRPSVPGIWGAAMFMFLLVALLNAIGAGPGLRMLLTGVIIIAVIVVASARPAR</sequence>
<dbReference type="GO" id="GO:0022857">
    <property type="term" value="F:transmembrane transporter activity"/>
    <property type="evidence" value="ECO:0007669"/>
    <property type="project" value="InterPro"/>
</dbReference>
<organism evidence="7 8">
    <name type="scientific">Variovorax paradoxus (strain EPS)</name>
    <dbReference type="NCBI Taxonomy" id="595537"/>
    <lineage>
        <taxon>Bacteria</taxon>
        <taxon>Pseudomonadati</taxon>
        <taxon>Pseudomonadota</taxon>
        <taxon>Betaproteobacteria</taxon>
        <taxon>Burkholderiales</taxon>
        <taxon>Comamonadaceae</taxon>
        <taxon>Variovorax</taxon>
    </lineage>
</organism>
<feature type="transmembrane region" description="Helical" evidence="6">
    <location>
        <begin position="87"/>
        <end position="104"/>
    </location>
</feature>
<feature type="transmembrane region" description="Helical" evidence="6">
    <location>
        <begin position="310"/>
        <end position="328"/>
    </location>
</feature>
<gene>
    <name evidence="7" type="ordered locus">Varpa_0802</name>
</gene>
<dbReference type="HOGENOM" id="CLU_028880_3_1_4"/>
<keyword evidence="3 6" id="KW-0812">Transmembrane</keyword>
<evidence type="ECO:0000256" key="6">
    <source>
        <dbReference type="SAM" id="Phobius"/>
    </source>
</evidence>
<name>E6V8N7_VARPE</name>
<dbReference type="PANTHER" id="PTHR32196">
    <property type="entry name" value="ABC TRANSPORTER PERMEASE PROTEIN YPHD-RELATED-RELATED"/>
    <property type="match status" value="1"/>
</dbReference>
<evidence type="ECO:0000256" key="3">
    <source>
        <dbReference type="ARBA" id="ARBA00022692"/>
    </source>
</evidence>
<feature type="transmembrane region" description="Helical" evidence="6">
    <location>
        <begin position="262"/>
        <end position="280"/>
    </location>
</feature>
<reference evidence="7 8" key="2">
    <citation type="journal article" date="2013" name="Genome Announc.">
        <title>Genome of the Root-Associated Plant Growth-Promoting Bacterium Variovorax paradoxus Strain EPS.</title>
        <authorList>
            <person name="Han J.I."/>
            <person name="Spain J.C."/>
            <person name="Leadbetter J.R."/>
            <person name="Ovchinnikova G."/>
            <person name="Goodwin L.A."/>
            <person name="Han C.S."/>
            <person name="Woyke T."/>
            <person name="Davenport K.W."/>
            <person name="Orwin P.M."/>
        </authorList>
    </citation>
    <scope>NUCLEOTIDE SEQUENCE [LARGE SCALE GENOMIC DNA]</scope>
    <source>
        <strain evidence="7 8">EPS</strain>
    </source>
</reference>
<feature type="transmembrane region" description="Helical" evidence="6">
    <location>
        <begin position="179"/>
        <end position="199"/>
    </location>
</feature>
<dbReference type="Pfam" id="PF02653">
    <property type="entry name" value="BPD_transp_2"/>
    <property type="match status" value="1"/>
</dbReference>
<dbReference type="STRING" id="595537.Varpa_0802"/>